<keyword evidence="6" id="KW-1003">Cell membrane</keyword>
<dbReference type="Proteomes" id="UP001497497">
    <property type="component" value="Unassembled WGS sequence"/>
</dbReference>
<evidence type="ECO:0000256" key="10">
    <source>
        <dbReference type="ARBA" id="ARBA00023055"/>
    </source>
</evidence>
<keyword evidence="5 14" id="KW-0813">Transport</keyword>
<dbReference type="Pfam" id="PF15409">
    <property type="entry name" value="PH_8"/>
    <property type="match status" value="1"/>
</dbReference>
<dbReference type="Pfam" id="PF01237">
    <property type="entry name" value="Oxysterol_BP"/>
    <property type="match status" value="1"/>
</dbReference>
<dbReference type="InterPro" id="IPR001849">
    <property type="entry name" value="PH_domain"/>
</dbReference>
<protein>
    <recommendedName>
        <fullName evidence="14">Oxysterol-binding protein</fullName>
    </recommendedName>
</protein>
<evidence type="ECO:0000256" key="6">
    <source>
        <dbReference type="ARBA" id="ARBA00022475"/>
    </source>
</evidence>
<evidence type="ECO:0000256" key="11">
    <source>
        <dbReference type="ARBA" id="ARBA00023121"/>
    </source>
</evidence>
<dbReference type="GO" id="GO:0005886">
    <property type="term" value="C:plasma membrane"/>
    <property type="evidence" value="ECO:0007669"/>
    <property type="project" value="UniProtKB-SubCell"/>
</dbReference>
<dbReference type="GO" id="GO:0005634">
    <property type="term" value="C:nucleus"/>
    <property type="evidence" value="ECO:0007669"/>
    <property type="project" value="UniProtKB-ARBA"/>
</dbReference>
<evidence type="ECO:0000256" key="1">
    <source>
        <dbReference type="ARBA" id="ARBA00004236"/>
    </source>
</evidence>
<evidence type="ECO:0000256" key="7">
    <source>
        <dbReference type="ARBA" id="ARBA00022490"/>
    </source>
</evidence>
<evidence type="ECO:0000256" key="8">
    <source>
        <dbReference type="ARBA" id="ARBA00022553"/>
    </source>
</evidence>
<keyword evidence="9" id="KW-0256">Endoplasmic reticulum</keyword>
<dbReference type="GO" id="GO:0120015">
    <property type="term" value="F:sterol transfer activity"/>
    <property type="evidence" value="ECO:0007669"/>
    <property type="project" value="UniProtKB-ARBA"/>
</dbReference>
<feature type="compositionally biased region" description="Polar residues" evidence="15">
    <location>
        <begin position="27"/>
        <end position="38"/>
    </location>
</feature>
<dbReference type="AlphaFoldDB" id="A0AAV2IBM0"/>
<dbReference type="FunFam" id="2.30.29.30:FF:000011">
    <property type="entry name" value="Oxysterol-binding protein"/>
    <property type="match status" value="1"/>
</dbReference>
<keyword evidence="18" id="KW-1185">Reference proteome</keyword>
<dbReference type="CDD" id="cd13287">
    <property type="entry name" value="PH_ORP3_ORP6_ORP7"/>
    <property type="match status" value="1"/>
</dbReference>
<dbReference type="GO" id="GO:0005829">
    <property type="term" value="C:cytosol"/>
    <property type="evidence" value="ECO:0007669"/>
    <property type="project" value="UniProtKB-SubCell"/>
</dbReference>
<dbReference type="GO" id="GO:0006699">
    <property type="term" value="P:bile acid biosynthetic process"/>
    <property type="evidence" value="ECO:0007669"/>
    <property type="project" value="UniProtKB-ARBA"/>
</dbReference>
<evidence type="ECO:0000256" key="15">
    <source>
        <dbReference type="SAM" id="MobiDB-lite"/>
    </source>
</evidence>
<evidence type="ECO:0000256" key="2">
    <source>
        <dbReference type="ARBA" id="ARBA00004514"/>
    </source>
</evidence>
<dbReference type="PANTHER" id="PTHR10972:SF203">
    <property type="entry name" value="OXYSTEROL-BINDING PROTEIN HOMOLOG 3"/>
    <property type="match status" value="1"/>
</dbReference>
<feature type="compositionally biased region" description="Basic and acidic residues" evidence="15">
    <location>
        <begin position="1"/>
        <end position="14"/>
    </location>
</feature>
<evidence type="ECO:0000256" key="9">
    <source>
        <dbReference type="ARBA" id="ARBA00022824"/>
    </source>
</evidence>
<dbReference type="PROSITE" id="PS01013">
    <property type="entry name" value="OSBP"/>
    <property type="match status" value="1"/>
</dbReference>
<gene>
    <name evidence="17" type="ORF">GSLYS_00017152001</name>
</gene>
<proteinExistence type="inferred from homology"/>
<comment type="subcellular location">
    <subcellularLocation>
        <location evidence="1">Cell membrane</location>
    </subcellularLocation>
    <subcellularLocation>
        <location evidence="2">Cytoplasm</location>
        <location evidence="2">Cytosol</location>
    </subcellularLocation>
    <subcellularLocation>
        <location evidence="3">Endoplasmic reticulum membrane</location>
    </subcellularLocation>
</comment>
<comment type="caution">
    <text evidence="17">The sequence shown here is derived from an EMBL/GenBank/DDBJ whole genome shotgun (WGS) entry which is preliminary data.</text>
</comment>
<dbReference type="Gene3D" id="2.30.29.30">
    <property type="entry name" value="Pleckstrin-homology domain (PH domain)/Phosphotyrosine-binding domain (PTB)"/>
    <property type="match status" value="1"/>
</dbReference>
<name>A0AAV2IBM0_LYMST</name>
<keyword evidence="8" id="KW-0597">Phosphoprotein</keyword>
<evidence type="ECO:0000256" key="14">
    <source>
        <dbReference type="RuleBase" id="RU003845"/>
    </source>
</evidence>
<feature type="domain" description="PH" evidence="16">
    <location>
        <begin position="72"/>
        <end position="167"/>
    </location>
</feature>
<feature type="compositionally biased region" description="Basic and acidic residues" evidence="15">
    <location>
        <begin position="52"/>
        <end position="68"/>
    </location>
</feature>
<evidence type="ECO:0000313" key="17">
    <source>
        <dbReference type="EMBL" id="CAL1543618.1"/>
    </source>
</evidence>
<evidence type="ECO:0000256" key="13">
    <source>
        <dbReference type="RuleBase" id="RU003844"/>
    </source>
</evidence>
<accession>A0AAV2IBM0</accession>
<keyword evidence="11" id="KW-0446">Lipid-binding</keyword>
<dbReference type="Gene3D" id="3.30.70.3490">
    <property type="match status" value="1"/>
</dbReference>
<dbReference type="EMBL" id="CAXITT010000565">
    <property type="protein sequence ID" value="CAL1543618.1"/>
    <property type="molecule type" value="Genomic_DNA"/>
</dbReference>
<evidence type="ECO:0000313" key="18">
    <source>
        <dbReference type="Proteomes" id="UP001497497"/>
    </source>
</evidence>
<dbReference type="InterPro" id="IPR000648">
    <property type="entry name" value="Oxysterol-bd"/>
</dbReference>
<feature type="compositionally biased region" description="Acidic residues" evidence="15">
    <location>
        <begin position="470"/>
        <end position="485"/>
    </location>
</feature>
<comment type="similarity">
    <text evidence="4 13">Belongs to the OSBP family.</text>
</comment>
<dbReference type="InterPro" id="IPR041680">
    <property type="entry name" value="PH_8"/>
</dbReference>
<evidence type="ECO:0000256" key="4">
    <source>
        <dbReference type="ARBA" id="ARBA00008842"/>
    </source>
</evidence>
<reference evidence="17 18" key="1">
    <citation type="submission" date="2024-04" db="EMBL/GenBank/DDBJ databases">
        <authorList>
            <consortium name="Genoscope - CEA"/>
            <person name="William W."/>
        </authorList>
    </citation>
    <scope>NUCLEOTIDE SEQUENCE [LARGE SCALE GENOMIC DNA]</scope>
</reference>
<keyword evidence="10 14" id="KW-0445">Lipid transport</keyword>
<feature type="region of interest" description="Disordered" evidence="15">
    <location>
        <begin position="828"/>
        <end position="848"/>
    </location>
</feature>
<dbReference type="PANTHER" id="PTHR10972">
    <property type="entry name" value="OXYSTEROL-BINDING PROTEIN-RELATED"/>
    <property type="match status" value="1"/>
</dbReference>
<evidence type="ECO:0000256" key="3">
    <source>
        <dbReference type="ARBA" id="ARBA00004586"/>
    </source>
</evidence>
<dbReference type="GO" id="GO:0097038">
    <property type="term" value="C:perinuclear endoplasmic reticulum"/>
    <property type="evidence" value="ECO:0007669"/>
    <property type="project" value="TreeGrafter"/>
</dbReference>
<dbReference type="InterPro" id="IPR037239">
    <property type="entry name" value="OSBP_sf"/>
</dbReference>
<dbReference type="GO" id="GO:0015485">
    <property type="term" value="F:cholesterol binding"/>
    <property type="evidence" value="ECO:0007669"/>
    <property type="project" value="TreeGrafter"/>
</dbReference>
<feature type="region of interest" description="Disordered" evidence="15">
    <location>
        <begin position="1"/>
        <end position="68"/>
    </location>
</feature>
<dbReference type="SUPFAM" id="SSF50729">
    <property type="entry name" value="PH domain-like"/>
    <property type="match status" value="1"/>
</dbReference>
<sequence>MSVDSRKQFRHSDSASESDGSDEDNQSHTSSQIDNTSAPVAAKNKKRSSRKSRQEWDVVEGLKEGQKCQDKPEKYQGYMMKRRKWPMKGWHKRFFVLDNGILTYAKTSSDIQKGKYHGLMDIGLAVITFKRPRQRIDIDAEEQVHHLKMKDRSLFDEWLKQLRHHRLYRQHEYMYGTKDSTRLSEINSPVEERPTLTSANLPEIALQQPLKRDVIRQSSFKGGQGRVVTWLLDSSGFELSGKNLQSCQAEIGELRDLLEKIQGLPLSTTFSTEHQSMSRCGPGIPLLLPPSPTDRLHASASNPNLLNYSSNGHFPPSSPNQLPSEPAFFAGHEFRIQELKLREHFLSKSESVFIKLKDLLNMISTERERIRNALEQDLDTGSLGAMKNSLIEVQKQNTELRARLARIHADSNIPDGPVMPLLSPMPSVRISRTTDKANLAQSMSLDSFSLSEYYDAEENIGTISDSSSEPSDEEVSSEISEDGNDTDNTGGISGKPYASTSLLNSICATGRRSRLPVPKPESPDVSLWNLLYRNIGKDLTKISMPVTLNEPLSMLQRLCEELEYSELLDKAAEYDDPYERMPLTAKAVAAFAVSGYASSFYREGHKPFNPILGETYECVREDKGWKFIAEQVSHHPPVSACYCESRNFKLWQDVRIKTKFWGKSMEIQPLGNVHVILPKYRDHYKWNKVTTCVHNLLGGQRWADQYGEMTITNGNIVCKLTFTKGSNNSSPKRYEVYGNISTADGNVVHKLFGKWNEAFFCGHASSAKCVWRPGAMPEDYELYYGFTRFAIELNELDPDTAKFLPPTDSRFRPDQRLLEEGKIAEAESEKHRLETAQRERRKNLEMGGEDPKPMWFKKVLADGKTETYEFGNKYWEARKDPGFSRMSFMRLF</sequence>
<dbReference type="InterPro" id="IPR018494">
    <property type="entry name" value="Oxysterol-bd_CS"/>
</dbReference>
<organism evidence="17 18">
    <name type="scientific">Lymnaea stagnalis</name>
    <name type="common">Great pond snail</name>
    <name type="synonym">Helix stagnalis</name>
    <dbReference type="NCBI Taxonomy" id="6523"/>
    <lineage>
        <taxon>Eukaryota</taxon>
        <taxon>Metazoa</taxon>
        <taxon>Spiralia</taxon>
        <taxon>Lophotrochozoa</taxon>
        <taxon>Mollusca</taxon>
        <taxon>Gastropoda</taxon>
        <taxon>Heterobranchia</taxon>
        <taxon>Euthyneura</taxon>
        <taxon>Panpulmonata</taxon>
        <taxon>Hygrophila</taxon>
        <taxon>Lymnaeoidea</taxon>
        <taxon>Lymnaeidae</taxon>
        <taxon>Lymnaea</taxon>
    </lineage>
</organism>
<dbReference type="InterPro" id="IPR011993">
    <property type="entry name" value="PH-like_dom_sf"/>
</dbReference>
<dbReference type="Gene3D" id="2.40.160.120">
    <property type="match status" value="1"/>
</dbReference>
<dbReference type="GO" id="GO:0005789">
    <property type="term" value="C:endoplasmic reticulum membrane"/>
    <property type="evidence" value="ECO:0007669"/>
    <property type="project" value="UniProtKB-SubCell"/>
</dbReference>
<evidence type="ECO:0000256" key="12">
    <source>
        <dbReference type="ARBA" id="ARBA00023136"/>
    </source>
</evidence>
<dbReference type="FunFam" id="2.40.160.120:FF:000001">
    <property type="entry name" value="Oxysterol-binding protein"/>
    <property type="match status" value="1"/>
</dbReference>
<evidence type="ECO:0000259" key="16">
    <source>
        <dbReference type="PROSITE" id="PS50003"/>
    </source>
</evidence>
<dbReference type="PROSITE" id="PS50003">
    <property type="entry name" value="PH_DOMAIN"/>
    <property type="match status" value="1"/>
</dbReference>
<keyword evidence="7" id="KW-0963">Cytoplasm</keyword>
<keyword evidence="12" id="KW-0472">Membrane</keyword>
<evidence type="ECO:0000256" key="5">
    <source>
        <dbReference type="ARBA" id="ARBA00022448"/>
    </source>
</evidence>
<feature type="region of interest" description="Disordered" evidence="15">
    <location>
        <begin position="460"/>
        <end position="496"/>
    </location>
</feature>
<dbReference type="SUPFAM" id="SSF144000">
    <property type="entry name" value="Oxysterol-binding protein-like"/>
    <property type="match status" value="1"/>
</dbReference>
<dbReference type="SMART" id="SM00233">
    <property type="entry name" value="PH"/>
    <property type="match status" value="1"/>
</dbReference>